<proteinExistence type="predicted"/>
<dbReference type="Gene3D" id="2.60.120.680">
    <property type="entry name" value="GOLD domain"/>
    <property type="match status" value="1"/>
</dbReference>
<evidence type="ECO:0000256" key="2">
    <source>
        <dbReference type="SAM" id="MobiDB-lite"/>
    </source>
</evidence>
<dbReference type="EMBL" id="JAHFZB010000018">
    <property type="protein sequence ID" value="KAK6478969.1"/>
    <property type="molecule type" value="Genomic_DNA"/>
</dbReference>
<keyword evidence="1" id="KW-0007">Acetylation</keyword>
<feature type="region of interest" description="Disordered" evidence="2">
    <location>
        <begin position="264"/>
        <end position="290"/>
    </location>
</feature>
<evidence type="ECO:0000313" key="4">
    <source>
        <dbReference type="EMBL" id="KAK6478969.1"/>
    </source>
</evidence>
<reference evidence="4 5" key="1">
    <citation type="submission" date="2021-05" db="EMBL/GenBank/DDBJ databases">
        <authorList>
            <person name="Zahm M."/>
            <person name="Klopp C."/>
            <person name="Cabau C."/>
            <person name="Kuhl H."/>
            <person name="Suciu R."/>
            <person name="Ciorpac M."/>
            <person name="Holostenco D."/>
            <person name="Gessner J."/>
            <person name="Wuertz S."/>
            <person name="Hohne C."/>
            <person name="Stock M."/>
            <person name="Gislard M."/>
            <person name="Lluch J."/>
            <person name="Milhes M."/>
            <person name="Lampietro C."/>
            <person name="Lopez Roques C."/>
            <person name="Donnadieu C."/>
            <person name="Du K."/>
            <person name="Schartl M."/>
            <person name="Guiguen Y."/>
        </authorList>
    </citation>
    <scope>NUCLEOTIDE SEQUENCE [LARGE SCALE GENOMIC DNA]</scope>
    <source>
        <strain evidence="4">Hh-F2</strain>
        <tissue evidence="4">Blood</tissue>
    </source>
</reference>
<comment type="caution">
    <text evidence="4">The sequence shown here is derived from an EMBL/GenBank/DDBJ whole genome shotgun (WGS) entry which is preliminary data.</text>
</comment>
<dbReference type="InterPro" id="IPR052269">
    <property type="entry name" value="Golgi-PI4KB_interaction"/>
</dbReference>
<name>A0ABR0Z2T1_HUSHU</name>
<dbReference type="Proteomes" id="UP001369086">
    <property type="component" value="Unassembled WGS sequence"/>
</dbReference>
<dbReference type="InterPro" id="IPR036598">
    <property type="entry name" value="GOLD_dom_sf"/>
</dbReference>
<dbReference type="Pfam" id="PF13897">
    <property type="entry name" value="GOLD_2"/>
    <property type="match status" value="1"/>
</dbReference>
<organism evidence="4 5">
    <name type="scientific">Huso huso</name>
    <name type="common">Beluga</name>
    <name type="synonym">Acipenser huso</name>
    <dbReference type="NCBI Taxonomy" id="61971"/>
    <lineage>
        <taxon>Eukaryota</taxon>
        <taxon>Metazoa</taxon>
        <taxon>Chordata</taxon>
        <taxon>Craniata</taxon>
        <taxon>Vertebrata</taxon>
        <taxon>Euteleostomi</taxon>
        <taxon>Actinopterygii</taxon>
        <taxon>Chondrostei</taxon>
        <taxon>Acipenseriformes</taxon>
        <taxon>Acipenseridae</taxon>
        <taxon>Huso</taxon>
    </lineage>
</organism>
<dbReference type="PANTHER" id="PTHR22973">
    <property type="entry name" value="LD35087P"/>
    <property type="match status" value="1"/>
</dbReference>
<feature type="domain" description="GOLD" evidence="3">
    <location>
        <begin position="207"/>
        <end position="348"/>
    </location>
</feature>
<feature type="region of interest" description="Disordered" evidence="2">
    <location>
        <begin position="91"/>
        <end position="158"/>
    </location>
</feature>
<keyword evidence="5" id="KW-1185">Reference proteome</keyword>
<gene>
    <name evidence="4" type="ORF">HHUSO_G19605</name>
</gene>
<evidence type="ECO:0000259" key="3">
    <source>
        <dbReference type="PROSITE" id="PS50866"/>
    </source>
</evidence>
<sequence>MTEVCVLLTAHNASLFTVFPMSSLPAAATVFPRAGFGPPAVGSTIVSDLICSESVPTDSSEMENVDMSSEVQSRLAALSVSSFPGITSESCQHGYQERLQSTETLQPPESTCSPEQQTTEVNDPSLFSQPQLSAEKTQEGRASSSHPLTTQNSLGDSAVIHSDHNGVAEAGPEAPLEDEKAQLPPLAPPLTWTFPVIKEFKAKLRLEEAAVLTVYRGDVVTVRVPTVPEGKRLCWEFATDNYDIGFGIYFDWMPVTSRMITVQVSESSDDEDDEGEVEGSVSSGDIESGSKACPISHLGEILPVYRQDSHLAVQAGHHEYPGEGMYLLKFDNSYSLWRNKTLYYRVYYSD</sequence>
<dbReference type="PANTHER" id="PTHR22973:SF3">
    <property type="entry name" value="PROTEIN TMED8"/>
    <property type="match status" value="1"/>
</dbReference>
<feature type="compositionally biased region" description="Low complexity" evidence="2">
    <location>
        <begin position="278"/>
        <end position="290"/>
    </location>
</feature>
<dbReference type="SUPFAM" id="SSF101576">
    <property type="entry name" value="Supernatant protein factor (SPF), C-terminal domain"/>
    <property type="match status" value="1"/>
</dbReference>
<evidence type="ECO:0000313" key="5">
    <source>
        <dbReference type="Proteomes" id="UP001369086"/>
    </source>
</evidence>
<feature type="compositionally biased region" description="Acidic residues" evidence="2">
    <location>
        <begin position="267"/>
        <end position="277"/>
    </location>
</feature>
<feature type="compositionally biased region" description="Polar residues" evidence="2">
    <location>
        <begin position="91"/>
        <end position="155"/>
    </location>
</feature>
<evidence type="ECO:0000256" key="1">
    <source>
        <dbReference type="ARBA" id="ARBA00022990"/>
    </source>
</evidence>
<accession>A0ABR0Z2T1</accession>
<dbReference type="InterPro" id="IPR009038">
    <property type="entry name" value="GOLD_dom"/>
</dbReference>
<protein>
    <submittedName>
        <fullName evidence="4">Protein TMED8-like</fullName>
    </submittedName>
</protein>
<dbReference type="PROSITE" id="PS50866">
    <property type="entry name" value="GOLD"/>
    <property type="match status" value="1"/>
</dbReference>